<name>A0A9D2R4T2_9FIRM</name>
<organism evidence="2 3">
    <name type="scientific">Candidatus Mediterraneibacter tabaqchaliae</name>
    <dbReference type="NCBI Taxonomy" id="2838689"/>
    <lineage>
        <taxon>Bacteria</taxon>
        <taxon>Bacillati</taxon>
        <taxon>Bacillota</taxon>
        <taxon>Clostridia</taxon>
        <taxon>Lachnospirales</taxon>
        <taxon>Lachnospiraceae</taxon>
        <taxon>Mediterraneibacter</taxon>
    </lineage>
</organism>
<feature type="transmembrane region" description="Helical" evidence="1">
    <location>
        <begin position="21"/>
        <end position="41"/>
    </location>
</feature>
<dbReference type="Proteomes" id="UP000823897">
    <property type="component" value="Unassembled WGS sequence"/>
</dbReference>
<gene>
    <name evidence="2" type="ORF">H9911_06930</name>
</gene>
<keyword evidence="1" id="KW-0812">Transmembrane</keyword>
<feature type="transmembrane region" description="Helical" evidence="1">
    <location>
        <begin position="61"/>
        <end position="80"/>
    </location>
</feature>
<feature type="transmembrane region" description="Helical" evidence="1">
    <location>
        <begin position="96"/>
        <end position="117"/>
    </location>
</feature>
<keyword evidence="1" id="KW-0472">Membrane</keyword>
<feature type="transmembrane region" description="Helical" evidence="1">
    <location>
        <begin position="123"/>
        <end position="146"/>
    </location>
</feature>
<protein>
    <recommendedName>
        <fullName evidence="4">DUF1648 domain-containing protein</fullName>
    </recommendedName>
</protein>
<proteinExistence type="predicted"/>
<reference evidence="2" key="2">
    <citation type="submission" date="2021-04" db="EMBL/GenBank/DDBJ databases">
        <authorList>
            <person name="Gilroy R."/>
        </authorList>
    </citation>
    <scope>NUCLEOTIDE SEQUENCE</scope>
    <source>
        <strain evidence="2">ChiGjej3B3-11674</strain>
    </source>
</reference>
<dbReference type="AlphaFoldDB" id="A0A9D2R4T2"/>
<sequence length="158" mass="17253">MVEKGSADMFHLAPVRLWRNISIVMAVAAGIAALAGTFFADGSIAVHWSGSGEPNDSAGKWVLWVMLLLAVLSLFSYSSFLKRRPGFQTPIGREMACAMSAGLVSMFSLIDITLVVYDFYSFAMVPIIGTAAIVSVFIIYALIAYFREHHGPEAREKK</sequence>
<evidence type="ECO:0008006" key="4">
    <source>
        <dbReference type="Google" id="ProtNLM"/>
    </source>
</evidence>
<dbReference type="EMBL" id="DWUV01000128">
    <property type="protein sequence ID" value="HJD34254.1"/>
    <property type="molecule type" value="Genomic_DNA"/>
</dbReference>
<accession>A0A9D2R4T2</accession>
<evidence type="ECO:0000256" key="1">
    <source>
        <dbReference type="SAM" id="Phobius"/>
    </source>
</evidence>
<reference evidence="2" key="1">
    <citation type="journal article" date="2021" name="PeerJ">
        <title>Extensive microbial diversity within the chicken gut microbiome revealed by metagenomics and culture.</title>
        <authorList>
            <person name="Gilroy R."/>
            <person name="Ravi A."/>
            <person name="Getino M."/>
            <person name="Pursley I."/>
            <person name="Horton D.L."/>
            <person name="Alikhan N.F."/>
            <person name="Baker D."/>
            <person name="Gharbi K."/>
            <person name="Hall N."/>
            <person name="Watson M."/>
            <person name="Adriaenssens E.M."/>
            <person name="Foster-Nyarko E."/>
            <person name="Jarju S."/>
            <person name="Secka A."/>
            <person name="Antonio M."/>
            <person name="Oren A."/>
            <person name="Chaudhuri R.R."/>
            <person name="La Ragione R."/>
            <person name="Hildebrand F."/>
            <person name="Pallen M.J."/>
        </authorList>
    </citation>
    <scope>NUCLEOTIDE SEQUENCE</scope>
    <source>
        <strain evidence="2">ChiGjej3B3-11674</strain>
    </source>
</reference>
<evidence type="ECO:0000313" key="2">
    <source>
        <dbReference type="EMBL" id="HJD34254.1"/>
    </source>
</evidence>
<evidence type="ECO:0000313" key="3">
    <source>
        <dbReference type="Proteomes" id="UP000823897"/>
    </source>
</evidence>
<keyword evidence="1" id="KW-1133">Transmembrane helix</keyword>
<comment type="caution">
    <text evidence="2">The sequence shown here is derived from an EMBL/GenBank/DDBJ whole genome shotgun (WGS) entry which is preliminary data.</text>
</comment>